<feature type="transmembrane region" description="Helical" evidence="1">
    <location>
        <begin position="81"/>
        <end position="100"/>
    </location>
</feature>
<evidence type="ECO:0000256" key="1">
    <source>
        <dbReference type="SAM" id="Phobius"/>
    </source>
</evidence>
<dbReference type="PANTHER" id="PTHR35442:SF1">
    <property type="entry name" value="CATION CHANNEL SPERM-ASSOCIATED AUXILIARY SUBUNIT TMEM249"/>
    <property type="match status" value="1"/>
</dbReference>
<organism evidence="2 3">
    <name type="scientific">Lingula anatina</name>
    <name type="common">Brachiopod</name>
    <name type="synonym">Lingula unguis</name>
    <dbReference type="NCBI Taxonomy" id="7574"/>
    <lineage>
        <taxon>Eukaryota</taxon>
        <taxon>Metazoa</taxon>
        <taxon>Spiralia</taxon>
        <taxon>Lophotrochozoa</taxon>
        <taxon>Brachiopoda</taxon>
        <taxon>Linguliformea</taxon>
        <taxon>Lingulata</taxon>
        <taxon>Lingulida</taxon>
        <taxon>Linguloidea</taxon>
        <taxon>Lingulidae</taxon>
        <taxon>Lingula</taxon>
    </lineage>
</organism>
<dbReference type="RefSeq" id="XP_023930609.1">
    <property type="nucleotide sequence ID" value="XM_024074841.1"/>
</dbReference>
<gene>
    <name evidence="3" type="primary">LOC106163948</name>
</gene>
<keyword evidence="2" id="KW-1185">Reference proteome</keyword>
<proteinExistence type="predicted"/>
<reference evidence="3" key="1">
    <citation type="submission" date="2025-08" db="UniProtKB">
        <authorList>
            <consortium name="RefSeq"/>
        </authorList>
    </citation>
    <scope>IDENTIFICATION</scope>
    <source>
        <tissue evidence="3">Gonads</tissue>
    </source>
</reference>
<name>A0A2R2MK56_LINAN</name>
<dbReference type="OrthoDB" id="5519333at2759"/>
<dbReference type="AlphaFoldDB" id="A0A2R2MK56"/>
<keyword evidence="1" id="KW-1133">Transmembrane helix</keyword>
<dbReference type="Proteomes" id="UP000085678">
    <property type="component" value="Unplaced"/>
</dbReference>
<sequence>MSSAIMIVGIFTTWNVSILKRPEDIFKRRLDNNPTYPFEEVGPGIFQRARSKVPTFWLGLLGIVLTVLLACTMYMNAPIDQFIVLHVIGLIGSLAITFHYREERTLILKPNDKMYEFFNKEKLVYRGHYHNAYIRLKGQSGGTGVLYLQVVIGGFQIEEESLTSNCTNVEKLRKLARRLAARLDLNYFDYTDKSRHHILRHRCPYASTESEILV</sequence>
<protein>
    <submittedName>
        <fullName evidence="3">Transmembrane protein 249</fullName>
    </submittedName>
</protein>
<dbReference type="PANTHER" id="PTHR35442">
    <property type="entry name" value="TRANSMEMBRANE PROTEIN 249"/>
    <property type="match status" value="1"/>
</dbReference>
<dbReference type="InParanoid" id="A0A2R2MK56"/>
<dbReference type="GeneID" id="106163948"/>
<dbReference type="InterPro" id="IPR027861">
    <property type="entry name" value="TMEM249"/>
</dbReference>
<accession>A0A2R2MK56</accession>
<evidence type="ECO:0000313" key="2">
    <source>
        <dbReference type="Proteomes" id="UP000085678"/>
    </source>
</evidence>
<feature type="transmembrane region" description="Helical" evidence="1">
    <location>
        <begin position="56"/>
        <end position="75"/>
    </location>
</feature>
<keyword evidence="1" id="KW-0472">Membrane</keyword>
<dbReference type="Pfam" id="PF15158">
    <property type="entry name" value="TMEM249"/>
    <property type="match status" value="1"/>
</dbReference>
<keyword evidence="1 3" id="KW-0812">Transmembrane</keyword>
<evidence type="ECO:0000313" key="3">
    <source>
        <dbReference type="RefSeq" id="XP_023930609.1"/>
    </source>
</evidence>
<dbReference type="KEGG" id="lak:106163948"/>